<dbReference type="Gene3D" id="3.40.50.10210">
    <property type="match status" value="1"/>
</dbReference>
<comment type="pathway">
    <text evidence="1 10">Nucleoside biosynthesis; alpha-ribazole biosynthesis; alpha-ribazole from 5,6-dimethylbenzimidazole: step 1/2.</text>
</comment>
<evidence type="ECO:0000256" key="3">
    <source>
        <dbReference type="ARBA" id="ARBA00011991"/>
    </source>
</evidence>
<dbReference type="InterPro" id="IPR017846">
    <property type="entry name" value="Nict_dMeBzImd_PRibTrfase_bact"/>
</dbReference>
<accession>A0A161LSY3</accession>
<dbReference type="EC" id="2.4.2.21" evidence="3 10"/>
<comment type="similarity">
    <text evidence="2 10">Belongs to the CobT family.</text>
</comment>
<dbReference type="SUPFAM" id="SSF52733">
    <property type="entry name" value="Nicotinate mononucleotide:5,6-dimethylbenzimidazole phosphoribosyltransferase (CobT)"/>
    <property type="match status" value="1"/>
</dbReference>
<reference evidence="12" key="2">
    <citation type="journal article" date="2017" name="Genome Announc.">
        <title>Draft genome sequence of Paludibacter jiangxiensis NM7(T), a propionate-producing fermentative bacterium.</title>
        <authorList>
            <person name="Qiu Y.-L."/>
            <person name="Tourlousse D.M."/>
            <person name="Matsuura N."/>
            <person name="Ohashi A."/>
            <person name="Sekiguchi Y."/>
        </authorList>
    </citation>
    <scope>NUCLEOTIDE SEQUENCE [LARGE SCALE GENOMIC DNA]</scope>
    <source>
        <strain evidence="12">NM7</strain>
    </source>
</reference>
<evidence type="ECO:0000256" key="5">
    <source>
        <dbReference type="ARBA" id="ARBA00022573"/>
    </source>
</evidence>
<organism evidence="11 12">
    <name type="scientific">Paludibacter jiangxiensis</name>
    <dbReference type="NCBI Taxonomy" id="681398"/>
    <lineage>
        <taxon>Bacteria</taxon>
        <taxon>Pseudomonadati</taxon>
        <taxon>Bacteroidota</taxon>
        <taxon>Bacteroidia</taxon>
        <taxon>Bacteroidales</taxon>
        <taxon>Paludibacteraceae</taxon>
        <taxon>Paludibacter</taxon>
    </lineage>
</organism>
<evidence type="ECO:0000256" key="8">
    <source>
        <dbReference type="ARBA" id="ARBA00030686"/>
    </source>
</evidence>
<dbReference type="NCBIfam" id="TIGR03160">
    <property type="entry name" value="cobT_DBIPRT"/>
    <property type="match status" value="1"/>
</dbReference>
<evidence type="ECO:0000256" key="7">
    <source>
        <dbReference type="ARBA" id="ARBA00022679"/>
    </source>
</evidence>
<dbReference type="CDD" id="cd02439">
    <property type="entry name" value="DMB-PRT_CobT"/>
    <property type="match status" value="1"/>
</dbReference>
<dbReference type="GO" id="GO:0009236">
    <property type="term" value="P:cobalamin biosynthetic process"/>
    <property type="evidence" value="ECO:0007669"/>
    <property type="project" value="UniProtKB-UniRule"/>
</dbReference>
<dbReference type="OrthoDB" id="9781491at2"/>
<dbReference type="Gene3D" id="1.10.1610.10">
    <property type="match status" value="1"/>
</dbReference>
<evidence type="ECO:0000256" key="1">
    <source>
        <dbReference type="ARBA" id="ARBA00005049"/>
    </source>
</evidence>
<dbReference type="PANTHER" id="PTHR43463:SF1">
    <property type="entry name" value="NICOTINATE-NUCLEOTIDE--DIMETHYLBENZIMIDAZOLE PHOSPHORIBOSYLTRANSFERASE"/>
    <property type="match status" value="1"/>
</dbReference>
<keyword evidence="12" id="KW-1185">Reference proteome</keyword>
<dbReference type="UniPathway" id="UPA00061">
    <property type="reaction ID" value="UER00516"/>
</dbReference>
<dbReference type="AlphaFoldDB" id="A0A161LSY3"/>
<keyword evidence="5 10" id="KW-0169">Cobalamin biosynthesis</keyword>
<evidence type="ECO:0000313" key="11">
    <source>
        <dbReference type="EMBL" id="GAT63970.1"/>
    </source>
</evidence>
<comment type="catalytic activity">
    <reaction evidence="9 10">
        <text>5,6-dimethylbenzimidazole + nicotinate beta-D-ribonucleotide = alpha-ribazole 5'-phosphate + nicotinate + H(+)</text>
        <dbReference type="Rhea" id="RHEA:11196"/>
        <dbReference type="ChEBI" id="CHEBI:15378"/>
        <dbReference type="ChEBI" id="CHEBI:15890"/>
        <dbReference type="ChEBI" id="CHEBI:32544"/>
        <dbReference type="ChEBI" id="CHEBI:57502"/>
        <dbReference type="ChEBI" id="CHEBI:57918"/>
        <dbReference type="EC" id="2.4.2.21"/>
    </reaction>
</comment>
<keyword evidence="6 10" id="KW-0328">Glycosyltransferase</keyword>
<evidence type="ECO:0000313" key="12">
    <source>
        <dbReference type="Proteomes" id="UP000076586"/>
    </source>
</evidence>
<keyword evidence="7 10" id="KW-0808">Transferase</keyword>
<evidence type="ECO:0000256" key="2">
    <source>
        <dbReference type="ARBA" id="ARBA00007110"/>
    </source>
</evidence>
<proteinExistence type="inferred from homology"/>
<dbReference type="STRING" id="681398.PJIAN_4513"/>
<dbReference type="InterPro" id="IPR003200">
    <property type="entry name" value="Nict_dMeBzImd_PRibTrfase"/>
</dbReference>
<gene>
    <name evidence="10" type="primary">cobT</name>
    <name evidence="11" type="ORF">PJIAN_4513</name>
</gene>
<name>A0A161LSY3_9BACT</name>
<protein>
    <recommendedName>
        <fullName evidence="4 10">Nicotinate-nucleotide--dimethylbenzimidazole phosphoribosyltransferase</fullName>
        <shortName evidence="10">NN:DBI PRT</shortName>
        <ecNumber evidence="3 10">2.4.2.21</ecNumber>
    </recommendedName>
    <alternativeName>
        <fullName evidence="8 10">N(1)-alpha-phosphoribosyltransferase</fullName>
    </alternativeName>
</protein>
<dbReference type="NCBIfam" id="NF000996">
    <property type="entry name" value="PRK00105.1"/>
    <property type="match status" value="1"/>
</dbReference>
<evidence type="ECO:0000256" key="6">
    <source>
        <dbReference type="ARBA" id="ARBA00022676"/>
    </source>
</evidence>
<reference evidence="12" key="1">
    <citation type="submission" date="2016-04" db="EMBL/GenBank/DDBJ databases">
        <title>Draft genome sequence of Paludibacter jiangxiensis strain NM7.</title>
        <authorList>
            <person name="Qiu Y."/>
            <person name="Matsuura N."/>
            <person name="Ohashi A."/>
            <person name="Tourlousse M.D."/>
            <person name="Sekiguchi Y."/>
        </authorList>
    </citation>
    <scope>NUCLEOTIDE SEQUENCE [LARGE SCALE GENOMIC DNA]</scope>
    <source>
        <strain evidence="12">NM7</strain>
    </source>
</reference>
<comment type="function">
    <text evidence="10">Catalyzes the synthesis of alpha-ribazole-5'-phosphate from nicotinate mononucleotide (NAMN) and 5,6-dimethylbenzimidazole (DMB).</text>
</comment>
<dbReference type="FunFam" id="3.40.50.10210:FF:000001">
    <property type="entry name" value="Nicotinate-nucleotide--dimethylbenzimidazole phosphoribosyltransferase"/>
    <property type="match status" value="1"/>
</dbReference>
<feature type="active site" description="Proton acceptor" evidence="10">
    <location>
        <position position="301"/>
    </location>
</feature>
<comment type="caution">
    <text evidence="11">The sequence shown here is derived from an EMBL/GenBank/DDBJ whole genome shotgun (WGS) entry which is preliminary data.</text>
</comment>
<evidence type="ECO:0000256" key="10">
    <source>
        <dbReference type="HAMAP-Rule" id="MF_00230"/>
    </source>
</evidence>
<dbReference type="HAMAP" id="MF_00230">
    <property type="entry name" value="CobT"/>
    <property type="match status" value="1"/>
</dbReference>
<dbReference type="EMBL" id="BDCR01000004">
    <property type="protein sequence ID" value="GAT63970.1"/>
    <property type="molecule type" value="Genomic_DNA"/>
</dbReference>
<dbReference type="RefSeq" id="WP_068705647.1">
    <property type="nucleotide sequence ID" value="NZ_BDCR01000004.1"/>
</dbReference>
<dbReference type="InterPro" id="IPR036087">
    <property type="entry name" value="Nict_dMeBzImd_PRibTrfase_sf"/>
</dbReference>
<dbReference type="GO" id="GO:0008939">
    <property type="term" value="F:nicotinate-nucleotide-dimethylbenzimidazole phosphoribosyltransferase activity"/>
    <property type="evidence" value="ECO:0007669"/>
    <property type="project" value="UniProtKB-UniRule"/>
</dbReference>
<dbReference type="PANTHER" id="PTHR43463">
    <property type="entry name" value="NICOTINATE-NUCLEOTIDE--DIMETHYLBENZIMIDAZOLE PHOSPHORIBOSYLTRANSFERASE"/>
    <property type="match status" value="1"/>
</dbReference>
<sequence>MTLQEQLQHKIDLKTKPVGALGTLEQLALQIGLIQDTLTPSLNNPSLLVFAADHGLSDEGVSPYPKDVTWQMVMNFVAGGAAINVFCRQNNINLKVVDAGVDYDFPAGIPVVNAKVAKGSRNMRREPAMTADECRAAIQKGRDLVSTEAAKGCNVIGFGEMGIGNTSASSLLMHRFLNIPIEECIGAGTGSQGEHFAKKTEILKEVSEKYNPQTPEETLAVFGGLEIAMMAGAMLEAADRNMIVLVDGFIASAAALSAVNIQPEARQKMIFCHSSDERGHQMMLDGMRADPVLHLNLRLGEGTGAALAYPLVQAAVNFLNEMASFEDAGVSNKE</sequence>
<dbReference type="Proteomes" id="UP000076586">
    <property type="component" value="Unassembled WGS sequence"/>
</dbReference>
<dbReference type="Pfam" id="PF02277">
    <property type="entry name" value="DBI_PRT"/>
    <property type="match status" value="1"/>
</dbReference>
<dbReference type="InterPro" id="IPR023195">
    <property type="entry name" value="Nict_dMeBzImd_PRibTrfase_N"/>
</dbReference>
<evidence type="ECO:0000256" key="9">
    <source>
        <dbReference type="ARBA" id="ARBA00047340"/>
    </source>
</evidence>
<evidence type="ECO:0000256" key="4">
    <source>
        <dbReference type="ARBA" id="ARBA00015486"/>
    </source>
</evidence>